<dbReference type="Proteomes" id="UP000799753">
    <property type="component" value="Unassembled WGS sequence"/>
</dbReference>
<protein>
    <submittedName>
        <fullName evidence="1">Uncharacterized protein</fullName>
    </submittedName>
</protein>
<evidence type="ECO:0000313" key="2">
    <source>
        <dbReference type="Proteomes" id="UP000799753"/>
    </source>
</evidence>
<evidence type="ECO:0000313" key="1">
    <source>
        <dbReference type="EMBL" id="KAF2636470.1"/>
    </source>
</evidence>
<gene>
    <name evidence="1" type="ORF">P280DRAFT_152145</name>
</gene>
<organism evidence="1 2">
    <name type="scientific">Massarina eburnea CBS 473.64</name>
    <dbReference type="NCBI Taxonomy" id="1395130"/>
    <lineage>
        <taxon>Eukaryota</taxon>
        <taxon>Fungi</taxon>
        <taxon>Dikarya</taxon>
        <taxon>Ascomycota</taxon>
        <taxon>Pezizomycotina</taxon>
        <taxon>Dothideomycetes</taxon>
        <taxon>Pleosporomycetidae</taxon>
        <taxon>Pleosporales</taxon>
        <taxon>Massarineae</taxon>
        <taxon>Massarinaceae</taxon>
        <taxon>Massarina</taxon>
    </lineage>
</organism>
<reference evidence="1" key="1">
    <citation type="journal article" date="2020" name="Stud. Mycol.">
        <title>101 Dothideomycetes genomes: a test case for predicting lifestyles and emergence of pathogens.</title>
        <authorList>
            <person name="Haridas S."/>
            <person name="Albert R."/>
            <person name="Binder M."/>
            <person name="Bloem J."/>
            <person name="Labutti K."/>
            <person name="Salamov A."/>
            <person name="Andreopoulos B."/>
            <person name="Baker S."/>
            <person name="Barry K."/>
            <person name="Bills G."/>
            <person name="Bluhm B."/>
            <person name="Cannon C."/>
            <person name="Castanera R."/>
            <person name="Culley D."/>
            <person name="Daum C."/>
            <person name="Ezra D."/>
            <person name="Gonzalez J."/>
            <person name="Henrissat B."/>
            <person name="Kuo A."/>
            <person name="Liang C."/>
            <person name="Lipzen A."/>
            <person name="Lutzoni F."/>
            <person name="Magnuson J."/>
            <person name="Mondo S."/>
            <person name="Nolan M."/>
            <person name="Ohm R."/>
            <person name="Pangilinan J."/>
            <person name="Park H.-J."/>
            <person name="Ramirez L."/>
            <person name="Alfaro M."/>
            <person name="Sun H."/>
            <person name="Tritt A."/>
            <person name="Yoshinaga Y."/>
            <person name="Zwiers L.-H."/>
            <person name="Turgeon B."/>
            <person name="Goodwin S."/>
            <person name="Spatafora J."/>
            <person name="Crous P."/>
            <person name="Grigoriev I."/>
        </authorList>
    </citation>
    <scope>NUCLEOTIDE SEQUENCE</scope>
    <source>
        <strain evidence="1">CBS 473.64</strain>
    </source>
</reference>
<keyword evidence="2" id="KW-1185">Reference proteome</keyword>
<dbReference type="AlphaFoldDB" id="A0A6A6RM67"/>
<proteinExistence type="predicted"/>
<accession>A0A6A6RM67</accession>
<sequence>MWRARRRCRKGKQSRLPRSCLRAYHLGTRRHERGCKYWVLGRKARRNWPPTINRLTFGELTSLTSLTALHYYRHHYCRNAATRSLYNNIDPRRTAYTPTSSANHVPCGDSDGGYIGLRSRLWRCALR</sequence>
<dbReference type="EMBL" id="MU006798">
    <property type="protein sequence ID" value="KAF2636470.1"/>
    <property type="molecule type" value="Genomic_DNA"/>
</dbReference>
<name>A0A6A6RM67_9PLEO</name>